<dbReference type="AlphaFoldDB" id="A0A8T0IN42"/>
<sequence>MWCGHVANCSTHIHKRSCKSTVYTQNVALGSDSITYKEAVQDVSLILDVRTGFCNFVDMFMIYRVVVMANLTLHTGGVGNSDISKAKNFPYQTSIRVVVPYRGAPVHSLGGLVCVLQLDPLQTSGSRRERQER</sequence>
<evidence type="ECO:0000313" key="2">
    <source>
        <dbReference type="Proteomes" id="UP000822688"/>
    </source>
</evidence>
<protein>
    <submittedName>
        <fullName evidence="1">Uncharacterized protein</fullName>
    </submittedName>
</protein>
<organism evidence="1 2">
    <name type="scientific">Ceratodon purpureus</name>
    <name type="common">Fire moss</name>
    <name type="synonym">Dicranum purpureum</name>
    <dbReference type="NCBI Taxonomy" id="3225"/>
    <lineage>
        <taxon>Eukaryota</taxon>
        <taxon>Viridiplantae</taxon>
        <taxon>Streptophyta</taxon>
        <taxon>Embryophyta</taxon>
        <taxon>Bryophyta</taxon>
        <taxon>Bryophytina</taxon>
        <taxon>Bryopsida</taxon>
        <taxon>Dicranidae</taxon>
        <taxon>Pseudoditrichales</taxon>
        <taxon>Ditrichaceae</taxon>
        <taxon>Ceratodon</taxon>
    </lineage>
</organism>
<reference evidence="1" key="1">
    <citation type="submission" date="2020-06" db="EMBL/GenBank/DDBJ databases">
        <title>WGS assembly of Ceratodon purpureus strain R40.</title>
        <authorList>
            <person name="Carey S.B."/>
            <person name="Jenkins J."/>
            <person name="Shu S."/>
            <person name="Lovell J.T."/>
            <person name="Sreedasyam A."/>
            <person name="Maumus F."/>
            <person name="Tiley G.P."/>
            <person name="Fernandez-Pozo N."/>
            <person name="Barry K."/>
            <person name="Chen C."/>
            <person name="Wang M."/>
            <person name="Lipzen A."/>
            <person name="Daum C."/>
            <person name="Saski C.A."/>
            <person name="Payton A.C."/>
            <person name="Mcbreen J.C."/>
            <person name="Conrad R.E."/>
            <person name="Kollar L.M."/>
            <person name="Olsson S."/>
            <person name="Huttunen S."/>
            <person name="Landis J.B."/>
            <person name="Wickett N.J."/>
            <person name="Johnson M.G."/>
            <person name="Rensing S.A."/>
            <person name="Grimwood J."/>
            <person name="Schmutz J."/>
            <person name="Mcdaniel S.F."/>
        </authorList>
    </citation>
    <scope>NUCLEOTIDE SEQUENCE</scope>
    <source>
        <strain evidence="1">R40</strain>
    </source>
</reference>
<evidence type="ECO:0000313" key="1">
    <source>
        <dbReference type="EMBL" id="KAG0583988.1"/>
    </source>
</evidence>
<gene>
    <name evidence="1" type="ORF">KC19_3G177700</name>
</gene>
<proteinExistence type="predicted"/>
<dbReference type="EMBL" id="CM026423">
    <property type="protein sequence ID" value="KAG0583988.1"/>
    <property type="molecule type" value="Genomic_DNA"/>
</dbReference>
<keyword evidence="2" id="KW-1185">Reference proteome</keyword>
<accession>A0A8T0IN42</accession>
<dbReference type="Proteomes" id="UP000822688">
    <property type="component" value="Chromosome 3"/>
</dbReference>
<name>A0A8T0IN42_CERPU</name>
<comment type="caution">
    <text evidence="1">The sequence shown here is derived from an EMBL/GenBank/DDBJ whole genome shotgun (WGS) entry which is preliminary data.</text>
</comment>